<proteinExistence type="predicted"/>
<evidence type="ECO:0000256" key="1">
    <source>
        <dbReference type="SAM" id="MobiDB-lite"/>
    </source>
</evidence>
<accession>A0ABD5XB73</accession>
<comment type="caution">
    <text evidence="2">The sequence shown here is derived from an EMBL/GenBank/DDBJ whole genome shotgun (WGS) entry which is preliminary data.</text>
</comment>
<organism evidence="2 3">
    <name type="scientific">Halovenus rubra</name>
    <dbReference type="NCBI Taxonomy" id="869890"/>
    <lineage>
        <taxon>Archaea</taxon>
        <taxon>Methanobacteriati</taxon>
        <taxon>Methanobacteriota</taxon>
        <taxon>Stenosarchaea group</taxon>
        <taxon>Halobacteria</taxon>
        <taxon>Halobacteriales</taxon>
        <taxon>Haloarculaceae</taxon>
        <taxon>Halovenus</taxon>
    </lineage>
</organism>
<sequence>MTTNSNASGNQEDREASNEGVDTDTVEAVTDGGQPLALDERLDTGSKSWEDVEKDKGYLHHRPSFPPCTSARTTLHSRDADDDRRERYEVFFLLQHGRQHPAERRANDYSEGWDGQKVRPENVWKFYRAHIILSRAGVNHPFDEWAVQMVMQEDLQGFSRYYEGIDGAALGFATLYKYDDVEMAKDSYLVEEAEEMLGVDGEKLVEYVWREYGDDVR</sequence>
<reference evidence="2 3" key="1">
    <citation type="journal article" date="2014" name="Int. J. Syst. Evol. Microbiol.">
        <title>Complete genome sequence of Corynebacterium casei LMG S-19264T (=DSM 44701T), isolated from a smear-ripened cheese.</title>
        <authorList>
            <consortium name="US DOE Joint Genome Institute (JGI-PGF)"/>
            <person name="Walter F."/>
            <person name="Albersmeier A."/>
            <person name="Kalinowski J."/>
            <person name="Ruckert C."/>
        </authorList>
    </citation>
    <scope>NUCLEOTIDE SEQUENCE [LARGE SCALE GENOMIC DNA]</scope>
    <source>
        <strain evidence="2 3">CGMCC 4.7215</strain>
    </source>
</reference>
<evidence type="ECO:0008006" key="4">
    <source>
        <dbReference type="Google" id="ProtNLM"/>
    </source>
</evidence>
<dbReference type="EMBL" id="JBHSZQ010000008">
    <property type="protein sequence ID" value="MFC7125612.1"/>
    <property type="molecule type" value="Genomic_DNA"/>
</dbReference>
<name>A0ABD5XB73_9EURY</name>
<feature type="region of interest" description="Disordered" evidence="1">
    <location>
        <begin position="1"/>
        <end position="81"/>
    </location>
</feature>
<dbReference type="RefSeq" id="WP_267637010.1">
    <property type="nucleotide sequence ID" value="NZ_JAODIY010000008.1"/>
</dbReference>
<evidence type="ECO:0000313" key="2">
    <source>
        <dbReference type="EMBL" id="MFC7125612.1"/>
    </source>
</evidence>
<feature type="compositionally biased region" description="Basic and acidic residues" evidence="1">
    <location>
        <begin position="38"/>
        <end position="58"/>
    </location>
</feature>
<protein>
    <recommendedName>
        <fullName evidence="4">EthD domain-containing protein</fullName>
    </recommendedName>
</protein>
<gene>
    <name evidence="2" type="ORF">ACFQJ7_06115</name>
</gene>
<dbReference type="Proteomes" id="UP001596414">
    <property type="component" value="Unassembled WGS sequence"/>
</dbReference>
<feature type="compositionally biased region" description="Polar residues" evidence="1">
    <location>
        <begin position="1"/>
        <end position="10"/>
    </location>
</feature>
<dbReference type="AlphaFoldDB" id="A0ABD5XB73"/>
<evidence type="ECO:0000313" key="3">
    <source>
        <dbReference type="Proteomes" id="UP001596414"/>
    </source>
</evidence>